<proteinExistence type="predicted"/>
<sequence length="86" mass="9586">MGIPRSILVIEAGELGTYILRAPAHHPHRYDTTISTLLRESSHNAKEPSKADRIESFRKLGITFTPSDLTLDSKGKLTSILICERI</sequence>
<dbReference type="GeneID" id="81586658"/>
<gene>
    <name evidence="1" type="ORF">N7537_005359</name>
</gene>
<dbReference type="AlphaFoldDB" id="A0AAD6E5Z5"/>
<evidence type="ECO:0000313" key="2">
    <source>
        <dbReference type="Proteomes" id="UP001213799"/>
    </source>
</evidence>
<dbReference type="Proteomes" id="UP001213799">
    <property type="component" value="Unassembled WGS sequence"/>
</dbReference>
<reference evidence="1" key="2">
    <citation type="submission" date="2023-01" db="EMBL/GenBank/DDBJ databases">
        <authorList>
            <person name="Petersen C."/>
        </authorList>
    </citation>
    <scope>NUCLEOTIDE SEQUENCE</scope>
    <source>
        <strain evidence="1">IBT 12815</strain>
    </source>
</reference>
<dbReference type="RefSeq" id="XP_056752201.1">
    <property type="nucleotide sequence ID" value="XM_056896416.1"/>
</dbReference>
<reference evidence="1" key="1">
    <citation type="journal article" date="2023" name="IMA Fungus">
        <title>Comparative genomic study of the Penicillium genus elucidates a diverse pangenome and 15 lateral gene transfer events.</title>
        <authorList>
            <person name="Petersen C."/>
            <person name="Sorensen T."/>
            <person name="Nielsen M.R."/>
            <person name="Sondergaard T.E."/>
            <person name="Sorensen J.L."/>
            <person name="Fitzpatrick D.A."/>
            <person name="Frisvad J.C."/>
            <person name="Nielsen K.L."/>
        </authorList>
    </citation>
    <scope>NUCLEOTIDE SEQUENCE</scope>
    <source>
        <strain evidence="1">IBT 12815</strain>
    </source>
</reference>
<organism evidence="1 2">
    <name type="scientific">Penicillium hordei</name>
    <dbReference type="NCBI Taxonomy" id="40994"/>
    <lineage>
        <taxon>Eukaryota</taxon>
        <taxon>Fungi</taxon>
        <taxon>Dikarya</taxon>
        <taxon>Ascomycota</taxon>
        <taxon>Pezizomycotina</taxon>
        <taxon>Eurotiomycetes</taxon>
        <taxon>Eurotiomycetidae</taxon>
        <taxon>Eurotiales</taxon>
        <taxon>Aspergillaceae</taxon>
        <taxon>Penicillium</taxon>
    </lineage>
</organism>
<accession>A0AAD6E5Z5</accession>
<evidence type="ECO:0000313" key="1">
    <source>
        <dbReference type="EMBL" id="KAJ5602403.1"/>
    </source>
</evidence>
<comment type="caution">
    <text evidence="1">The sequence shown here is derived from an EMBL/GenBank/DDBJ whole genome shotgun (WGS) entry which is preliminary data.</text>
</comment>
<name>A0AAD6E5Z5_9EURO</name>
<dbReference type="EMBL" id="JAQJAE010000003">
    <property type="protein sequence ID" value="KAJ5602403.1"/>
    <property type="molecule type" value="Genomic_DNA"/>
</dbReference>
<protein>
    <submittedName>
        <fullName evidence="1">Uncharacterized protein</fullName>
    </submittedName>
</protein>
<keyword evidence="2" id="KW-1185">Reference proteome</keyword>